<evidence type="ECO:0000313" key="12">
    <source>
        <dbReference type="Proteomes" id="UP000290289"/>
    </source>
</evidence>
<sequence>MVKKASFPRKGVFQKGDKVEVCSTEYGFIGSYYAAIVLEKLGDKYKVVYKNLVEEDELYKPLVEIVTADEVRPRPSPPPQEIVDLEFDVLDRVDVFDNKGWWVGTITEKRGGDKYFVYFETTADHIAYPKRKLRFHRDWIDGQWLVYNKKKRVVWVDGKLVDCKKRVRAQVDERVVDCYKRVRIDGNLVDCKDRLRVSVVPFSTLINFLVYGGNNLGILLFKCNLSGYQIKAFRHDETAADKVLLKCSMAAHFLISVFTNDKILVAGPFVLHDLNMTKRIEHRILFESHEALNRSFSSIDSTSKLLTPLNPSAVNLARSLTSSLNGTELNFTTIQTTVVPTLFLALSTIPHISQVSYIGLDGLLFSLNNYADQTYAVFSNASFSSNLYTQPVNRDTGKLYGTAVASDSKVIVNASWFQAALNSTSGYSWLGRGWDKAQGSLFISTVVMDGRGVISLGIPAKVVVDHFAALDFHGGYFHLATADGDVIVQSRLPKTQFQISNNTVSVQTVKPNGNVTGNLGHFPCNTPDDDDKDNDGSNGGKLGSSYSWKLKGTKYRAYCSTLEIIGVRSVYVLTCPANGLANVDHKSSSRKRDDFMCADHKTRRRVTRQAERKSMNKTKAFSRASHDVRASLAAITGLIELCHQDANPDSELAANLAQMDTCTNDLLGILNSVLDISKIEAGKVQLEIEEFNLAQLLEDVVDMFYTIAIKKGVDIVLDPCDDSIVKTCYVRGDRGKLKQIMCNLLSNAVKFTSEGHITVRAMVPKTSYENEIIASNNNRVLNCLSWLFYKSTEDFNDLDALQTSQKDPNNTKFVIEVDDTGEGIPKDKQEFVFENFVQVTDRATGKEGSGLGLGIVESLVRLMGGEIRILDKENGERGTCFSFDVSLLTCKPKSGDIEEESPIMHSDRSANAFQPFGIQLLVPSPKQEGSHVVLFIEGDERRKILVKYISRLNIKVSYVKYAKNLLPQLEKIKRKLDISYFNYSEKSQQVFHDQLSTSAFKNSDSRASDGSHSTKEEDGHTCRKINSRNSPASIVLVVIDTNGGAFSELYTTMASFRKDIHNSRCKVVWLDSSITRNTHPLQMEGCSLAPPNDYIIYKPFHGSRLYKVLGLLPELKRCNLPELETRKQDQEAQQIELELATNESGMSSSLQQITIHKCVEKKSDQELLHGKKVLVVDDDQVTRKVIASSLQGLGAVVEVLENGKEAFEQVFKALSDHSKKGHTNSTLYDYIFMDCQMLIMDGFAATRLIRMEEKQYGVHLRIIALTCHAVTEEVSKTLEAGMDVHLTKPFKMDKFMRVIKSFEDN</sequence>
<dbReference type="InterPro" id="IPR003594">
    <property type="entry name" value="HATPase_dom"/>
</dbReference>
<dbReference type="InterPro" id="IPR014002">
    <property type="entry name" value="Agenet_dom_plant"/>
</dbReference>
<dbReference type="PRINTS" id="PR00344">
    <property type="entry name" value="BCTRLSENSOR"/>
</dbReference>
<dbReference type="SMART" id="SM00743">
    <property type="entry name" value="Agenet"/>
    <property type="match status" value="2"/>
</dbReference>
<dbReference type="CDD" id="cd20406">
    <property type="entry name" value="Tudor_Agenet_AtDUF_rpt2_4"/>
    <property type="match status" value="1"/>
</dbReference>
<dbReference type="Proteomes" id="UP000290289">
    <property type="component" value="Chromosome 4"/>
</dbReference>
<dbReference type="InterPro" id="IPR001789">
    <property type="entry name" value="Sig_transdc_resp-reg_receiver"/>
</dbReference>
<name>A0A498K7Z9_MALDO</name>
<protein>
    <recommendedName>
        <fullName evidence="3">histidine kinase</fullName>
        <ecNumber evidence="3">2.7.13.3</ecNumber>
    </recommendedName>
</protein>
<evidence type="ECO:0000256" key="6">
    <source>
        <dbReference type="ARBA" id="ARBA00023170"/>
    </source>
</evidence>
<dbReference type="Gene3D" id="3.30.565.10">
    <property type="entry name" value="Histidine kinase-like ATPase, C-terminal domain"/>
    <property type="match status" value="1"/>
</dbReference>
<dbReference type="Pfam" id="PF00072">
    <property type="entry name" value="Response_reg"/>
    <property type="match status" value="1"/>
</dbReference>
<feature type="compositionally biased region" description="Basic and acidic residues" evidence="8">
    <location>
        <begin position="1003"/>
        <end position="1021"/>
    </location>
</feature>
<dbReference type="GO" id="GO:0000155">
    <property type="term" value="F:phosphorelay sensor kinase activity"/>
    <property type="evidence" value="ECO:0007669"/>
    <property type="project" value="InterPro"/>
</dbReference>
<dbReference type="EMBL" id="RDQH01000330">
    <property type="protein sequence ID" value="RXI01763.1"/>
    <property type="molecule type" value="Genomic_DNA"/>
</dbReference>
<dbReference type="CDD" id="cd17546">
    <property type="entry name" value="REC_hyHK_CKI1_RcsC-like"/>
    <property type="match status" value="1"/>
</dbReference>
<evidence type="ECO:0000256" key="7">
    <source>
        <dbReference type="PROSITE-ProRule" id="PRU00169"/>
    </source>
</evidence>
<dbReference type="PANTHER" id="PTHR43719:SF50">
    <property type="entry name" value="HISTIDINE KINASE CKI1-LIKE ISOFORM X1"/>
    <property type="match status" value="1"/>
</dbReference>
<feature type="modified residue" description="4-aspartylphosphate" evidence="7">
    <location>
        <position position="1234"/>
    </location>
</feature>
<dbReference type="Gene3D" id="1.10.287.130">
    <property type="match status" value="1"/>
</dbReference>
<dbReference type="InterPro" id="IPR005467">
    <property type="entry name" value="His_kinase_dom"/>
</dbReference>
<dbReference type="InterPro" id="IPR036097">
    <property type="entry name" value="HisK_dim/P_sf"/>
</dbReference>
<dbReference type="CDD" id="cd00082">
    <property type="entry name" value="HisKA"/>
    <property type="match status" value="1"/>
</dbReference>
<evidence type="ECO:0000256" key="3">
    <source>
        <dbReference type="ARBA" id="ARBA00012438"/>
    </source>
</evidence>
<accession>A0A498K7Z9</accession>
<dbReference type="PANTHER" id="PTHR43719">
    <property type="entry name" value="TWO-COMPONENT HISTIDINE KINASE"/>
    <property type="match status" value="1"/>
</dbReference>
<feature type="region of interest" description="Disordered" evidence="8">
    <location>
        <begin position="516"/>
        <end position="538"/>
    </location>
</feature>
<evidence type="ECO:0000259" key="9">
    <source>
        <dbReference type="PROSITE" id="PS50109"/>
    </source>
</evidence>
<dbReference type="InterPro" id="IPR003661">
    <property type="entry name" value="HisK_dim/P_dom"/>
</dbReference>
<dbReference type="SUPFAM" id="SSF52172">
    <property type="entry name" value="CheY-like"/>
    <property type="match status" value="1"/>
</dbReference>
<comment type="subcellular location">
    <subcellularLocation>
        <location evidence="2">Endoplasmic reticulum membrane</location>
        <topology evidence="2">Multi-pass membrane protein</topology>
    </subcellularLocation>
</comment>
<evidence type="ECO:0000256" key="2">
    <source>
        <dbReference type="ARBA" id="ARBA00004477"/>
    </source>
</evidence>
<keyword evidence="4 7" id="KW-0597">Phosphoprotein</keyword>
<dbReference type="PROSITE" id="PS50110">
    <property type="entry name" value="RESPONSE_REGULATORY"/>
    <property type="match status" value="1"/>
</dbReference>
<dbReference type="Gene3D" id="2.30.30.140">
    <property type="match status" value="1"/>
</dbReference>
<evidence type="ECO:0000256" key="4">
    <source>
        <dbReference type="ARBA" id="ARBA00022553"/>
    </source>
</evidence>
<dbReference type="SUPFAM" id="SSF55874">
    <property type="entry name" value="ATPase domain of HSP90 chaperone/DNA topoisomerase II/histidine kinase"/>
    <property type="match status" value="1"/>
</dbReference>
<dbReference type="STRING" id="3750.A0A498K7Z9"/>
<feature type="domain" description="Response regulatory" evidence="10">
    <location>
        <begin position="1172"/>
        <end position="1303"/>
    </location>
</feature>
<dbReference type="InterPro" id="IPR004358">
    <property type="entry name" value="Sig_transdc_His_kin-like_C"/>
</dbReference>
<dbReference type="Pfam" id="PF02518">
    <property type="entry name" value="HATPase_c"/>
    <property type="match status" value="1"/>
</dbReference>
<comment type="caution">
    <text evidence="11">The sequence shown here is derived from an EMBL/GenBank/DDBJ whole genome shotgun (WGS) entry which is preliminary data.</text>
</comment>
<dbReference type="SMART" id="SM00388">
    <property type="entry name" value="HisKA"/>
    <property type="match status" value="1"/>
</dbReference>
<comment type="catalytic activity">
    <reaction evidence="1">
        <text>ATP + protein L-histidine = ADP + protein N-phospho-L-histidine.</text>
        <dbReference type="EC" id="2.7.13.3"/>
    </reaction>
</comment>
<proteinExistence type="predicted"/>
<dbReference type="SMART" id="SM00387">
    <property type="entry name" value="HATPase_c"/>
    <property type="match status" value="1"/>
</dbReference>
<evidence type="ECO:0000256" key="5">
    <source>
        <dbReference type="ARBA" id="ARBA00022824"/>
    </source>
</evidence>
<dbReference type="InterPro" id="IPR036890">
    <property type="entry name" value="HATPase_C_sf"/>
</dbReference>
<dbReference type="GO" id="GO:0005789">
    <property type="term" value="C:endoplasmic reticulum membrane"/>
    <property type="evidence" value="ECO:0007669"/>
    <property type="project" value="UniProtKB-SubCell"/>
</dbReference>
<dbReference type="PROSITE" id="PS50109">
    <property type="entry name" value="HIS_KIN"/>
    <property type="match status" value="1"/>
</dbReference>
<dbReference type="Pfam" id="PF05641">
    <property type="entry name" value="Agenet"/>
    <property type="match status" value="1"/>
</dbReference>
<gene>
    <name evidence="11" type="ORF">DVH24_015112</name>
</gene>
<dbReference type="InterPro" id="IPR008395">
    <property type="entry name" value="Agenet-like_dom"/>
</dbReference>
<reference evidence="11 12" key="1">
    <citation type="submission" date="2018-10" db="EMBL/GenBank/DDBJ databases">
        <title>A high-quality apple genome assembly.</title>
        <authorList>
            <person name="Hu J."/>
        </authorList>
    </citation>
    <scope>NUCLEOTIDE SEQUENCE [LARGE SCALE GENOMIC DNA]</scope>
    <source>
        <strain evidence="12">cv. HFTH1</strain>
        <tissue evidence="11">Young leaf</tissue>
    </source>
</reference>
<keyword evidence="12" id="KW-1185">Reference proteome</keyword>
<evidence type="ECO:0000259" key="10">
    <source>
        <dbReference type="PROSITE" id="PS50110"/>
    </source>
</evidence>
<feature type="region of interest" description="Disordered" evidence="8">
    <location>
        <begin position="1000"/>
        <end position="1025"/>
    </location>
</feature>
<organism evidence="11 12">
    <name type="scientific">Malus domestica</name>
    <name type="common">Apple</name>
    <name type="synonym">Pyrus malus</name>
    <dbReference type="NCBI Taxonomy" id="3750"/>
    <lineage>
        <taxon>Eukaryota</taxon>
        <taxon>Viridiplantae</taxon>
        <taxon>Streptophyta</taxon>
        <taxon>Embryophyta</taxon>
        <taxon>Tracheophyta</taxon>
        <taxon>Spermatophyta</taxon>
        <taxon>Magnoliopsida</taxon>
        <taxon>eudicotyledons</taxon>
        <taxon>Gunneridae</taxon>
        <taxon>Pentapetalae</taxon>
        <taxon>rosids</taxon>
        <taxon>fabids</taxon>
        <taxon>Rosales</taxon>
        <taxon>Rosaceae</taxon>
        <taxon>Amygdaloideae</taxon>
        <taxon>Maleae</taxon>
        <taxon>Malus</taxon>
    </lineage>
</organism>
<evidence type="ECO:0000256" key="8">
    <source>
        <dbReference type="SAM" id="MobiDB-lite"/>
    </source>
</evidence>
<dbReference type="EC" id="2.7.13.3" evidence="3"/>
<keyword evidence="6" id="KW-0675">Receptor</keyword>
<keyword evidence="5" id="KW-0256">Endoplasmic reticulum</keyword>
<dbReference type="CDD" id="cd20405">
    <property type="entry name" value="Tudor_Agenet_AtDUF_rpt1_3"/>
    <property type="match status" value="1"/>
</dbReference>
<feature type="domain" description="Histidine kinase" evidence="9">
    <location>
        <begin position="623"/>
        <end position="889"/>
    </location>
</feature>
<dbReference type="SUPFAM" id="SSF47384">
    <property type="entry name" value="Homodimeric domain of signal transducing histidine kinase"/>
    <property type="match status" value="1"/>
</dbReference>
<dbReference type="InterPro" id="IPR050956">
    <property type="entry name" value="2C_system_His_kinase"/>
</dbReference>
<dbReference type="Pfam" id="PF00512">
    <property type="entry name" value="HisKA"/>
    <property type="match status" value="1"/>
</dbReference>
<dbReference type="InterPro" id="IPR011006">
    <property type="entry name" value="CheY-like_superfamily"/>
</dbReference>
<evidence type="ECO:0000313" key="11">
    <source>
        <dbReference type="EMBL" id="RXI01763.1"/>
    </source>
</evidence>
<evidence type="ECO:0000256" key="1">
    <source>
        <dbReference type="ARBA" id="ARBA00000085"/>
    </source>
</evidence>
<dbReference type="Gene3D" id="3.40.50.2300">
    <property type="match status" value="1"/>
</dbReference>
<dbReference type="SMART" id="SM00448">
    <property type="entry name" value="REC"/>
    <property type="match status" value="1"/>
</dbReference>